<comment type="caution">
    <text evidence="4">The sequence shown here is derived from an EMBL/GenBank/DDBJ whole genome shotgun (WGS) entry which is preliminary data.</text>
</comment>
<evidence type="ECO:0000256" key="1">
    <source>
        <dbReference type="ARBA" id="ARBA00004613"/>
    </source>
</evidence>
<protein>
    <submittedName>
        <fullName evidence="4">Polysaccharide deacetylase</fullName>
    </submittedName>
</protein>
<dbReference type="Proteomes" id="UP000308114">
    <property type="component" value="Unassembled WGS sequence"/>
</dbReference>
<evidence type="ECO:0000313" key="5">
    <source>
        <dbReference type="Proteomes" id="UP000308114"/>
    </source>
</evidence>
<evidence type="ECO:0000256" key="2">
    <source>
        <dbReference type="ARBA" id="ARBA00022729"/>
    </source>
</evidence>
<dbReference type="AlphaFoldDB" id="A0A4U2Q0P3"/>
<dbReference type="InterPro" id="IPR011330">
    <property type="entry name" value="Glyco_hydro/deAcase_b/a-brl"/>
</dbReference>
<gene>
    <name evidence="4" type="ORF">C1I60_03630</name>
</gene>
<dbReference type="EMBL" id="PNXQ01000005">
    <property type="protein sequence ID" value="TKH45565.1"/>
    <property type="molecule type" value="Genomic_DNA"/>
</dbReference>
<dbReference type="PANTHER" id="PTHR34216">
    <property type="match status" value="1"/>
</dbReference>
<dbReference type="GO" id="GO:0005975">
    <property type="term" value="P:carbohydrate metabolic process"/>
    <property type="evidence" value="ECO:0007669"/>
    <property type="project" value="InterPro"/>
</dbReference>
<dbReference type="GO" id="GO:0016810">
    <property type="term" value="F:hydrolase activity, acting on carbon-nitrogen (but not peptide) bonds"/>
    <property type="evidence" value="ECO:0007669"/>
    <property type="project" value="InterPro"/>
</dbReference>
<keyword evidence="2" id="KW-0732">Signal</keyword>
<dbReference type="GO" id="GO:0005576">
    <property type="term" value="C:extracellular region"/>
    <property type="evidence" value="ECO:0007669"/>
    <property type="project" value="UniProtKB-SubCell"/>
</dbReference>
<organism evidence="4 5">
    <name type="scientific">Paenibacillus terrae</name>
    <dbReference type="NCBI Taxonomy" id="159743"/>
    <lineage>
        <taxon>Bacteria</taxon>
        <taxon>Bacillati</taxon>
        <taxon>Bacillota</taxon>
        <taxon>Bacilli</taxon>
        <taxon>Bacillales</taxon>
        <taxon>Paenibacillaceae</taxon>
        <taxon>Paenibacillus</taxon>
    </lineage>
</organism>
<dbReference type="Pfam" id="PF01522">
    <property type="entry name" value="Polysacc_deac_1"/>
    <property type="match status" value="1"/>
</dbReference>
<reference evidence="4 5" key="1">
    <citation type="submission" date="2018-01" db="EMBL/GenBank/DDBJ databases">
        <title>Bacillales members from the olive rhizosphere are effective biological control agents against Verticillium dahliae.</title>
        <authorList>
            <person name="Gomez-Lama C."/>
            <person name="Legarda G."/>
            <person name="Ruano-Rosa D."/>
            <person name="Pizarro-Tobias P."/>
            <person name="Valverde-Corredor A."/>
            <person name="Niqui J.L."/>
            <person name="Trivino J.C."/>
            <person name="Roca A."/>
            <person name="Mercado-Blanco J."/>
        </authorList>
    </citation>
    <scope>NUCLEOTIDE SEQUENCE [LARGE SCALE GENOMIC DNA]</scope>
    <source>
        <strain evidence="4 5">PIC167</strain>
    </source>
</reference>
<name>A0A4U2Q0P3_9BACL</name>
<dbReference type="PANTHER" id="PTHR34216:SF3">
    <property type="entry name" value="POLY-BETA-1,6-N-ACETYL-D-GLUCOSAMINE N-DEACETYLASE"/>
    <property type="match status" value="1"/>
</dbReference>
<dbReference type="InterPro" id="IPR002509">
    <property type="entry name" value="NODB_dom"/>
</dbReference>
<dbReference type="RefSeq" id="WP_137060527.1">
    <property type="nucleotide sequence ID" value="NZ_PNXQ01000005.1"/>
</dbReference>
<sequence>MGNIAAMYHYVREKKGWDGIVPMHPHDFEEQLDLISKTHRIISLDEIDKFNSEPWCVLTFDDGTKDQYTFAFDILKKKGIPAYFTIMSGPHITGNIPLVHLVHTVLSFKSDEEIWELLSGMYDTCGVEEESQIYKYEQNKLRRYNKFMLNFKLSVTEATIFLESIFQSLFPDKYKFINDFYISTEEIVEMSQAGMTIGVHAHNHIPYNGDPQEFYDIEIGPCKDWMKSVLGINPIWYTPAFGGGVNQKLMLDKLTPVLVQNGFVGAFSTREGEISDNREFWMDRIDCIRLPPLGTSSYL</sequence>
<proteinExistence type="predicted"/>
<evidence type="ECO:0000259" key="3">
    <source>
        <dbReference type="Pfam" id="PF01522"/>
    </source>
</evidence>
<evidence type="ECO:0000313" key="4">
    <source>
        <dbReference type="EMBL" id="TKH45565.1"/>
    </source>
</evidence>
<feature type="domain" description="NodB homology" evidence="3">
    <location>
        <begin position="184"/>
        <end position="243"/>
    </location>
</feature>
<comment type="subcellular location">
    <subcellularLocation>
        <location evidence="1">Secreted</location>
    </subcellularLocation>
</comment>
<dbReference type="Gene3D" id="3.20.20.370">
    <property type="entry name" value="Glycoside hydrolase/deacetylase"/>
    <property type="match status" value="1"/>
</dbReference>
<accession>A0A4U2Q0P3</accession>
<dbReference type="SUPFAM" id="SSF88713">
    <property type="entry name" value="Glycoside hydrolase/deacetylase"/>
    <property type="match status" value="1"/>
</dbReference>
<dbReference type="InterPro" id="IPR051398">
    <property type="entry name" value="Polysacch_Deacetylase"/>
</dbReference>